<reference evidence="1 2" key="1">
    <citation type="journal article" date="2023" name="bioRxiv">
        <title>Genome report: Whole genome sequence and annotation of Penstemon davidsonii.</title>
        <authorList>
            <person name="Ostevik K.L."/>
            <person name="Alabady M."/>
            <person name="Zhang M."/>
            <person name="Rausher M.D."/>
        </authorList>
    </citation>
    <scope>NUCLEOTIDE SEQUENCE [LARGE SCALE GENOMIC DNA]</scope>
    <source>
        <strain evidence="1">DNT005</strain>
        <tissue evidence="1">Whole leaf</tissue>
    </source>
</reference>
<name>A0ABR0CSW5_9LAMI</name>
<proteinExistence type="predicted"/>
<keyword evidence="2" id="KW-1185">Reference proteome</keyword>
<gene>
    <name evidence="1" type="ORF">RD792_013029</name>
</gene>
<sequence length="100" mass="11258">MANLVKYLHAKEGEDVDMSDFIFKLVLNIMGNILISMDLLEFGPHEKRSPRAQLKRTIINGSPNLGRWLPIGLLTNGWPLERASIEQMATQPIAIKQMAT</sequence>
<evidence type="ECO:0000313" key="2">
    <source>
        <dbReference type="Proteomes" id="UP001291926"/>
    </source>
</evidence>
<dbReference type="Proteomes" id="UP001291926">
    <property type="component" value="Unassembled WGS sequence"/>
</dbReference>
<accession>A0ABR0CSW5</accession>
<organism evidence="1 2">
    <name type="scientific">Penstemon davidsonii</name>
    <dbReference type="NCBI Taxonomy" id="160366"/>
    <lineage>
        <taxon>Eukaryota</taxon>
        <taxon>Viridiplantae</taxon>
        <taxon>Streptophyta</taxon>
        <taxon>Embryophyta</taxon>
        <taxon>Tracheophyta</taxon>
        <taxon>Spermatophyta</taxon>
        <taxon>Magnoliopsida</taxon>
        <taxon>eudicotyledons</taxon>
        <taxon>Gunneridae</taxon>
        <taxon>Pentapetalae</taxon>
        <taxon>asterids</taxon>
        <taxon>lamiids</taxon>
        <taxon>Lamiales</taxon>
        <taxon>Plantaginaceae</taxon>
        <taxon>Cheloneae</taxon>
        <taxon>Penstemon</taxon>
    </lineage>
</organism>
<dbReference type="EMBL" id="JAYDYQ010002686">
    <property type="protein sequence ID" value="KAK4479975.1"/>
    <property type="molecule type" value="Genomic_DNA"/>
</dbReference>
<evidence type="ECO:0000313" key="1">
    <source>
        <dbReference type="EMBL" id="KAK4479975.1"/>
    </source>
</evidence>
<comment type="caution">
    <text evidence="1">The sequence shown here is derived from an EMBL/GenBank/DDBJ whole genome shotgun (WGS) entry which is preliminary data.</text>
</comment>
<protein>
    <submittedName>
        <fullName evidence="1">Uncharacterized protein</fullName>
    </submittedName>
</protein>